<dbReference type="InterPro" id="IPR011006">
    <property type="entry name" value="CheY-like_superfamily"/>
</dbReference>
<dbReference type="Proteomes" id="UP000220340">
    <property type="component" value="Unassembled WGS sequence"/>
</dbReference>
<dbReference type="GO" id="GO:0003677">
    <property type="term" value="F:DNA binding"/>
    <property type="evidence" value="ECO:0007669"/>
    <property type="project" value="UniProtKB-KW"/>
</dbReference>
<dbReference type="PANTHER" id="PTHR45566:SF1">
    <property type="entry name" value="HTH-TYPE TRANSCRIPTIONAL REGULATOR YHJB-RELATED"/>
    <property type="match status" value="1"/>
</dbReference>
<dbReference type="GO" id="GO:0000160">
    <property type="term" value="P:phosphorelay signal transduction system"/>
    <property type="evidence" value="ECO:0007669"/>
    <property type="project" value="InterPro"/>
</dbReference>
<dbReference type="PROSITE" id="PS50043">
    <property type="entry name" value="HTH_LUXR_2"/>
    <property type="match status" value="1"/>
</dbReference>
<dbReference type="Gene3D" id="1.10.10.10">
    <property type="entry name" value="Winged helix-like DNA-binding domain superfamily/Winged helix DNA-binding domain"/>
    <property type="match status" value="1"/>
</dbReference>
<proteinExistence type="predicted"/>
<dbReference type="SUPFAM" id="SSF52172">
    <property type="entry name" value="CheY-like"/>
    <property type="match status" value="1"/>
</dbReference>
<protein>
    <submittedName>
        <fullName evidence="6">DNA-binding response regulator</fullName>
    </submittedName>
</protein>
<dbReference type="PRINTS" id="PR00038">
    <property type="entry name" value="HTHLUXR"/>
</dbReference>
<dbReference type="GO" id="GO:0006355">
    <property type="term" value="P:regulation of DNA-templated transcription"/>
    <property type="evidence" value="ECO:0007669"/>
    <property type="project" value="InterPro"/>
</dbReference>
<dbReference type="Gene3D" id="3.40.50.2300">
    <property type="match status" value="1"/>
</dbReference>
<gene>
    <name evidence="6" type="ORF">CRI78_18330</name>
</gene>
<comment type="caution">
    <text evidence="3">Lacks conserved residue(s) required for the propagation of feature annotation.</text>
</comment>
<feature type="domain" description="Response regulatory" evidence="5">
    <location>
        <begin position="32"/>
        <end position="147"/>
    </location>
</feature>
<dbReference type="PANTHER" id="PTHR45566">
    <property type="entry name" value="HTH-TYPE TRANSCRIPTIONAL REGULATOR YHJB-RELATED"/>
    <property type="match status" value="1"/>
</dbReference>
<dbReference type="InterPro" id="IPR016032">
    <property type="entry name" value="Sig_transdc_resp-reg_C-effctor"/>
</dbReference>
<dbReference type="InterPro" id="IPR001789">
    <property type="entry name" value="Sig_transdc_resp-reg_receiver"/>
</dbReference>
<dbReference type="SMART" id="SM00448">
    <property type="entry name" value="REC"/>
    <property type="match status" value="1"/>
</dbReference>
<keyword evidence="1" id="KW-0597">Phosphoprotein</keyword>
<dbReference type="AlphaFoldDB" id="A0A2A7NRZ9"/>
<reference evidence="6 7" key="1">
    <citation type="submission" date="2017-10" db="EMBL/GenBank/DDBJ databases">
        <title>The new phylogeny of genus Mycobacterium.</title>
        <authorList>
            <person name="Tortoli E."/>
            <person name="Trovato A."/>
            <person name="Cirillo D.M."/>
        </authorList>
    </citation>
    <scope>NUCLEOTIDE SEQUENCE [LARGE SCALE GENOMIC DNA]</scope>
    <source>
        <strain evidence="6 7">IP141170001</strain>
    </source>
</reference>
<dbReference type="RefSeq" id="WP_079244867.1">
    <property type="nucleotide sequence ID" value="NZ_BAAATC010000021.1"/>
</dbReference>
<dbReference type="PROSITE" id="PS00622">
    <property type="entry name" value="HTH_LUXR_1"/>
    <property type="match status" value="1"/>
</dbReference>
<evidence type="ECO:0000256" key="1">
    <source>
        <dbReference type="ARBA" id="ARBA00022553"/>
    </source>
</evidence>
<dbReference type="EMBL" id="PDCR01000024">
    <property type="protein sequence ID" value="PEG52964.1"/>
    <property type="molecule type" value="Genomic_DNA"/>
</dbReference>
<dbReference type="SUPFAM" id="SSF46894">
    <property type="entry name" value="C-terminal effector domain of the bipartite response regulators"/>
    <property type="match status" value="1"/>
</dbReference>
<keyword evidence="7" id="KW-1185">Reference proteome</keyword>
<comment type="caution">
    <text evidence="6">The sequence shown here is derived from an EMBL/GenBank/DDBJ whole genome shotgun (WGS) entry which is preliminary data.</text>
</comment>
<dbReference type="CDD" id="cd17535">
    <property type="entry name" value="REC_NarL-like"/>
    <property type="match status" value="1"/>
</dbReference>
<sequence length="225" mass="23786">MSTEGRDAGSVGLVGTGPDARTPLLDHIGPQRVLVVDEHPLLGAGVRAVLAGQPWVATCLVAASAAAAWQVVQRRRPQLVLISTSLAGRSGFTLCRTLAERMPEIKVVLMSEEAPLSAALAVKHGAVASLPKLMPSEAMVDAIRRVAEGGRAFPKPPTVAAARLSRRELDVLQHVASGLSNPEVATRLNLSRWTVKQHASAVYRKLGVRNRAEAASRAQQLGLIA</sequence>
<dbReference type="InterPro" id="IPR036388">
    <property type="entry name" value="WH-like_DNA-bd_sf"/>
</dbReference>
<keyword evidence="2 6" id="KW-0238">DNA-binding</keyword>
<dbReference type="Pfam" id="PF00196">
    <property type="entry name" value="GerE"/>
    <property type="match status" value="1"/>
</dbReference>
<dbReference type="InterPro" id="IPR000792">
    <property type="entry name" value="Tscrpt_reg_LuxR_C"/>
</dbReference>
<name>A0A2A7NRZ9_9MYCO</name>
<evidence type="ECO:0000259" key="4">
    <source>
        <dbReference type="PROSITE" id="PS50043"/>
    </source>
</evidence>
<evidence type="ECO:0000256" key="2">
    <source>
        <dbReference type="ARBA" id="ARBA00023125"/>
    </source>
</evidence>
<dbReference type="SMART" id="SM00421">
    <property type="entry name" value="HTH_LUXR"/>
    <property type="match status" value="1"/>
</dbReference>
<dbReference type="InterPro" id="IPR051015">
    <property type="entry name" value="EvgA-like"/>
</dbReference>
<dbReference type="Pfam" id="PF00072">
    <property type="entry name" value="Response_reg"/>
    <property type="match status" value="1"/>
</dbReference>
<evidence type="ECO:0000313" key="6">
    <source>
        <dbReference type="EMBL" id="PEG52964.1"/>
    </source>
</evidence>
<evidence type="ECO:0000256" key="3">
    <source>
        <dbReference type="PROSITE-ProRule" id="PRU00169"/>
    </source>
</evidence>
<dbReference type="PROSITE" id="PS50110">
    <property type="entry name" value="RESPONSE_REGULATORY"/>
    <property type="match status" value="1"/>
</dbReference>
<dbReference type="InterPro" id="IPR058245">
    <property type="entry name" value="NreC/VraR/RcsB-like_REC"/>
</dbReference>
<organism evidence="6 7">
    <name type="scientific">Mycolicibacterium diernhoferi</name>
    <dbReference type="NCBI Taxonomy" id="1801"/>
    <lineage>
        <taxon>Bacteria</taxon>
        <taxon>Bacillati</taxon>
        <taxon>Actinomycetota</taxon>
        <taxon>Actinomycetes</taxon>
        <taxon>Mycobacteriales</taxon>
        <taxon>Mycobacteriaceae</taxon>
        <taxon>Mycolicibacterium</taxon>
    </lineage>
</organism>
<dbReference type="OrthoDB" id="9808843at2"/>
<accession>A0A2A7NRZ9</accession>
<evidence type="ECO:0000259" key="5">
    <source>
        <dbReference type="PROSITE" id="PS50110"/>
    </source>
</evidence>
<evidence type="ECO:0000313" key="7">
    <source>
        <dbReference type="Proteomes" id="UP000220340"/>
    </source>
</evidence>
<dbReference type="CDD" id="cd06170">
    <property type="entry name" value="LuxR_C_like"/>
    <property type="match status" value="1"/>
</dbReference>
<feature type="domain" description="HTH luxR-type" evidence="4">
    <location>
        <begin position="157"/>
        <end position="222"/>
    </location>
</feature>